<protein>
    <submittedName>
        <fullName evidence="6">Coiled-coil domain containing 120b</fullName>
    </submittedName>
</protein>
<dbReference type="PANTHER" id="PTHR16093:SF5">
    <property type="entry name" value="COILED-COIL DOMAIN-CONTAINING PROTEIN 120"/>
    <property type="match status" value="1"/>
</dbReference>
<dbReference type="InterPro" id="IPR043447">
    <property type="entry name" value="CCDC120/INAVA"/>
</dbReference>
<dbReference type="GeneTree" id="ENSGT00940000154102"/>
<feature type="compositionally biased region" description="Low complexity" evidence="4">
    <location>
        <begin position="470"/>
        <end position="487"/>
    </location>
</feature>
<feature type="region of interest" description="Disordered" evidence="4">
    <location>
        <begin position="185"/>
        <end position="262"/>
    </location>
</feature>
<comment type="subcellular location">
    <subcellularLocation>
        <location evidence="1">Cytoplasm</location>
    </subcellularLocation>
</comment>
<dbReference type="OrthoDB" id="10063592at2759"/>
<evidence type="ECO:0000259" key="5">
    <source>
        <dbReference type="Pfam" id="PF11819"/>
    </source>
</evidence>
<dbReference type="InterPro" id="IPR021774">
    <property type="entry name" value="CUPID"/>
</dbReference>
<reference evidence="6" key="1">
    <citation type="submission" date="2025-08" db="UniProtKB">
        <authorList>
            <consortium name="Ensembl"/>
        </authorList>
    </citation>
    <scope>IDENTIFICATION</scope>
</reference>
<feature type="region of interest" description="Disordered" evidence="4">
    <location>
        <begin position="514"/>
        <end position="545"/>
    </location>
</feature>
<feature type="region of interest" description="Disordered" evidence="4">
    <location>
        <begin position="465"/>
        <end position="491"/>
    </location>
</feature>
<sequence length="596" mass="63730">MATSLSQCNTHELKCKGSYPPAGRVNSGVETQSHHMEVKSHVIADVGPAPAADAQSCLDSKQLAARIVELQERQRTLQALLESRLGELRWVCLLEAKLTGELPSEFPLGEGEKAPLVQNRMSESHCVPAQKEEEEASQRMQKKGLLSVALRRQKEAQQQGRRTVHRGCHTDEVVKTDLSALNCTGQDHGEWSPSPAQNHQLASGPCMTPGSPDKRVGRKPSPVEAYGEMRPRRGSIASSDSPSQSLAQGASNTEGRSVPATPLLSRPVLSSVPWRSEVLGGPGAEWTADGLEFSQGVGPFPGSVQHGGAKARRSTSSEALLDRSAYMEEGRRRAGMPPRGGPYRSSETLTDGRSRRGVADVSAGQGRARPPLASRTVGGAHGSALTDCMWGRRPKAPTQPHRQRQPSGGPEDRSSPGSTPNAPTGDGCSPAAHGLPGELRRAKVTRTKSCGPLLSQHQQGVLLCSGHPDSPLGGPPLARRPLRFPSADGPPRGLHKALALEGLRDWYLRNSLSHVTGPGSGQPRRPNPSLHGSHPHPLTHQSQSLQSEQAYLHLHSPQVHLSATFHGHLLHGRSMEFSLYQDLDSSADSPAPGTLV</sequence>
<evidence type="ECO:0000313" key="6">
    <source>
        <dbReference type="Ensembl" id="ENSPKIP00000031696.1"/>
    </source>
</evidence>
<dbReference type="Proteomes" id="UP000261540">
    <property type="component" value="Unplaced"/>
</dbReference>
<evidence type="ECO:0000256" key="4">
    <source>
        <dbReference type="SAM" id="MobiDB-lite"/>
    </source>
</evidence>
<feature type="region of interest" description="Disordered" evidence="4">
    <location>
        <begin position="297"/>
        <end position="435"/>
    </location>
</feature>
<dbReference type="Ensembl" id="ENSPKIT00000012548.1">
    <property type="protein sequence ID" value="ENSPKIP00000031696.1"/>
    <property type="gene ID" value="ENSPKIG00000012066.1"/>
</dbReference>
<dbReference type="STRING" id="1676925.ENSPKIP00000031696"/>
<keyword evidence="7" id="KW-1185">Reference proteome</keyword>
<organism evidence="6 7">
    <name type="scientific">Paramormyrops kingsleyae</name>
    <dbReference type="NCBI Taxonomy" id="1676925"/>
    <lineage>
        <taxon>Eukaryota</taxon>
        <taxon>Metazoa</taxon>
        <taxon>Chordata</taxon>
        <taxon>Craniata</taxon>
        <taxon>Vertebrata</taxon>
        <taxon>Euteleostomi</taxon>
        <taxon>Actinopterygii</taxon>
        <taxon>Neopterygii</taxon>
        <taxon>Teleostei</taxon>
        <taxon>Osteoglossocephala</taxon>
        <taxon>Osteoglossomorpha</taxon>
        <taxon>Osteoglossiformes</taxon>
        <taxon>Mormyridae</taxon>
        <taxon>Paramormyrops</taxon>
    </lineage>
</organism>
<keyword evidence="3" id="KW-0175">Coiled coil</keyword>
<dbReference type="KEGG" id="pki:111856979"/>
<evidence type="ECO:0000256" key="1">
    <source>
        <dbReference type="ARBA" id="ARBA00004496"/>
    </source>
</evidence>
<proteinExistence type="predicted"/>
<reference evidence="6" key="2">
    <citation type="submission" date="2025-09" db="UniProtKB">
        <authorList>
            <consortium name="Ensembl"/>
        </authorList>
    </citation>
    <scope>IDENTIFICATION</scope>
</reference>
<evidence type="ECO:0000256" key="3">
    <source>
        <dbReference type="ARBA" id="ARBA00023054"/>
    </source>
</evidence>
<feature type="domain" description="Cytohesin Ubiquitin Protein Inducing" evidence="5">
    <location>
        <begin position="52"/>
        <end position="135"/>
    </location>
</feature>
<dbReference type="AlphaFoldDB" id="A0A3B3SNS7"/>
<accession>A0A3B3SNS7</accession>
<dbReference type="PANTHER" id="PTHR16093">
    <property type="entry name" value="COILED-COIL DOMAIN-CONTAINING PROTEIN 120 FAMILY MEMBER"/>
    <property type="match status" value="1"/>
</dbReference>
<name>A0A3B3SNS7_9TELE</name>
<dbReference type="GO" id="GO:0005737">
    <property type="term" value="C:cytoplasm"/>
    <property type="evidence" value="ECO:0007669"/>
    <property type="project" value="UniProtKB-SubCell"/>
</dbReference>
<keyword evidence="2" id="KW-0963">Cytoplasm</keyword>
<evidence type="ECO:0000256" key="2">
    <source>
        <dbReference type="ARBA" id="ARBA00022490"/>
    </source>
</evidence>
<evidence type="ECO:0000313" key="7">
    <source>
        <dbReference type="Proteomes" id="UP000261540"/>
    </source>
</evidence>
<dbReference type="Pfam" id="PF11819">
    <property type="entry name" value="CUPID"/>
    <property type="match status" value="1"/>
</dbReference>
<feature type="compositionally biased region" description="Polar residues" evidence="4">
    <location>
        <begin position="236"/>
        <end position="255"/>
    </location>
</feature>